<dbReference type="AlphaFoldDB" id="A0A381NXN3"/>
<dbReference type="GO" id="GO:0006654">
    <property type="term" value="P:phosphatidic acid biosynthetic process"/>
    <property type="evidence" value="ECO:0007669"/>
    <property type="project" value="TreeGrafter"/>
</dbReference>
<dbReference type="SMART" id="SM00563">
    <property type="entry name" value="PlsC"/>
    <property type="match status" value="1"/>
</dbReference>
<organism evidence="4">
    <name type="scientific">marine metagenome</name>
    <dbReference type="NCBI Taxonomy" id="408172"/>
    <lineage>
        <taxon>unclassified sequences</taxon>
        <taxon>metagenomes</taxon>
        <taxon>ecological metagenomes</taxon>
    </lineage>
</organism>
<reference evidence="4" key="1">
    <citation type="submission" date="2018-05" db="EMBL/GenBank/DDBJ databases">
        <authorList>
            <person name="Lanie J.A."/>
            <person name="Ng W.-L."/>
            <person name="Kazmierczak K.M."/>
            <person name="Andrzejewski T.M."/>
            <person name="Davidsen T.M."/>
            <person name="Wayne K.J."/>
            <person name="Tettelin H."/>
            <person name="Glass J.I."/>
            <person name="Rusch D."/>
            <person name="Podicherti R."/>
            <person name="Tsui H.-C.T."/>
            <person name="Winkler M.E."/>
        </authorList>
    </citation>
    <scope>NUCLEOTIDE SEQUENCE</scope>
</reference>
<dbReference type="PANTHER" id="PTHR10434:SF9">
    <property type="entry name" value="PHOSPHOLIPID_GLYCEROL ACYLTRANSFERASE DOMAIN-CONTAINING PROTEIN"/>
    <property type="match status" value="1"/>
</dbReference>
<sequence length="175" mass="20307">MGWRIEGFIPEDKKIIAIVAPHTSWHDFFVGIFTRSVLKMENKVKFLGKEELFKIPFFGYILRKIGGFPVIRNKQTNSVDSVVEIFNKKKNFFLALAPEGTRKKVDKLKTGFYYIALKAKVPILLVGFDFKKRLVHFGEKLYPTGDIEKDMKTIITYFKKFQGKIPVNGLNHFKV</sequence>
<dbReference type="Pfam" id="PF01553">
    <property type="entry name" value="Acyltransferase"/>
    <property type="match status" value="1"/>
</dbReference>
<evidence type="ECO:0000313" key="4">
    <source>
        <dbReference type="EMBL" id="SUZ58944.1"/>
    </source>
</evidence>
<protein>
    <recommendedName>
        <fullName evidence="3">Phospholipid/glycerol acyltransferase domain-containing protein</fullName>
    </recommendedName>
</protein>
<gene>
    <name evidence="4" type="ORF">METZ01_LOCUS11798</name>
</gene>
<proteinExistence type="predicted"/>
<name>A0A381NXN3_9ZZZZ</name>
<feature type="domain" description="Phospholipid/glycerol acyltransferase" evidence="3">
    <location>
        <begin position="16"/>
        <end position="131"/>
    </location>
</feature>
<accession>A0A381NXN3</accession>
<evidence type="ECO:0000256" key="1">
    <source>
        <dbReference type="ARBA" id="ARBA00022679"/>
    </source>
</evidence>
<dbReference type="PANTHER" id="PTHR10434">
    <property type="entry name" value="1-ACYL-SN-GLYCEROL-3-PHOSPHATE ACYLTRANSFERASE"/>
    <property type="match status" value="1"/>
</dbReference>
<dbReference type="InterPro" id="IPR002123">
    <property type="entry name" value="Plipid/glycerol_acylTrfase"/>
</dbReference>
<dbReference type="GO" id="GO:0003841">
    <property type="term" value="F:1-acylglycerol-3-phosphate O-acyltransferase activity"/>
    <property type="evidence" value="ECO:0007669"/>
    <property type="project" value="TreeGrafter"/>
</dbReference>
<keyword evidence="2" id="KW-0012">Acyltransferase</keyword>
<dbReference type="SUPFAM" id="SSF69593">
    <property type="entry name" value="Glycerol-3-phosphate (1)-acyltransferase"/>
    <property type="match status" value="1"/>
</dbReference>
<evidence type="ECO:0000259" key="3">
    <source>
        <dbReference type="SMART" id="SM00563"/>
    </source>
</evidence>
<evidence type="ECO:0000256" key="2">
    <source>
        <dbReference type="ARBA" id="ARBA00023315"/>
    </source>
</evidence>
<dbReference type="EMBL" id="UINC01000653">
    <property type="protein sequence ID" value="SUZ58944.1"/>
    <property type="molecule type" value="Genomic_DNA"/>
</dbReference>
<keyword evidence="1" id="KW-0808">Transferase</keyword>